<comment type="caution">
    <text evidence="3">The sequence shown here is derived from an EMBL/GenBank/DDBJ whole genome shotgun (WGS) entry which is preliminary data.</text>
</comment>
<dbReference type="PANTHER" id="PTHR33923">
    <property type="entry name" value="CALMODULIN-BINDING PROTEIN-RELATED"/>
    <property type="match status" value="1"/>
</dbReference>
<dbReference type="AlphaFoldDB" id="A0AAN8YTK2"/>
<dbReference type="SMART" id="SM01054">
    <property type="entry name" value="CaM_binding"/>
    <property type="match status" value="1"/>
</dbReference>
<feature type="domain" description="Calmodulin-binding" evidence="2">
    <location>
        <begin position="674"/>
        <end position="780"/>
    </location>
</feature>
<keyword evidence="4" id="KW-1185">Reference proteome</keyword>
<dbReference type="InterPro" id="IPR012417">
    <property type="entry name" value="CaM-bd_dom_pln"/>
</dbReference>
<accession>A0AAN8YTK2</accession>
<protein>
    <recommendedName>
        <fullName evidence="2">Calmodulin-binding domain-containing protein</fullName>
    </recommendedName>
</protein>
<feature type="compositionally biased region" description="Basic and acidic residues" evidence="1">
    <location>
        <begin position="706"/>
        <end position="720"/>
    </location>
</feature>
<dbReference type="GO" id="GO:0005516">
    <property type="term" value="F:calmodulin binding"/>
    <property type="evidence" value="ECO:0007669"/>
    <property type="project" value="InterPro"/>
</dbReference>
<feature type="region of interest" description="Disordered" evidence="1">
    <location>
        <begin position="69"/>
        <end position="155"/>
    </location>
</feature>
<dbReference type="EMBL" id="JBANQN010000001">
    <property type="protein sequence ID" value="KAK6803972.1"/>
    <property type="molecule type" value="Genomic_DNA"/>
</dbReference>
<evidence type="ECO:0000313" key="3">
    <source>
        <dbReference type="EMBL" id="KAK6803972.1"/>
    </source>
</evidence>
<feature type="region of interest" description="Disordered" evidence="1">
    <location>
        <begin position="703"/>
        <end position="734"/>
    </location>
</feature>
<proteinExistence type="predicted"/>
<sequence length="851" mass="94955">MVQKKVLNKLGIKIDHIIKASNQIMNHKPSLPVSQNHDTIKNRKAELKKKMMKKSGKTKHLEYEISHSSNFRKYVPQPGQPPPSTNSSTPTKRQRQNQNQNQQQQQSICTPNYMKSTSSSVARKEQSQVSSRSLQTYSQSCSRNNSSNSKLGSVSSVNKPIRSLLARTPSFKPTRISSCSPIVMYDDFQVERATCSSTLKEVKFPSYLELSPGGTESDGTSVFKVCPYTYCSLNGHHHPPLPPLKCFLSARRRTLKNQRSFKLGCVSPRRANPRGLGLNDNVPKQTESTTEKVAPLTNEDDKEFFVEIYSNEKEETNSVDDYYIIDSSVTDLVPSGESSEVAADDTGDNLDQKREAISAEINTPGFCPAENPNEGASDMVQEEVDIESLSMHTEIEIEAAAEELEYEASDMDWDVEKYYAFSEDETGSISDDIDPITLVDDPVVSEEFITEKSSNPEALSDNTLEESFDKESIISGTSYDYDDSESICSHTECDINECVEVSEDTTLVSLDVNLILDGTDSETATMDCQASVKEEETFCLEDEISISHEECVTLQDDDAAALTGYQELNVCYLNEVQDETCNDNEERSDENIVVKMEDTEIKTDCCEQGDENGHGNNAQQLVVEADLKDESDGSHQAEDGSENASEDCTSHQAEDGSENAAGVEVDQTAEACVEKQNQIKDKKTHAKYDSSEEMSERYINLRGIARRNDTKEPEESRDFNPRPPNFLPLEPDPDAEKVDLKHQMMDDRKNAEDWMLDFALRRAVDKLAPSRAAHQDSHILDQFRLATDASSRSAQNSYHLIQFCLICHNQTPIIRMLGGHQHGASKTIFRSGTTGLLLTSYNPPTCAWISA</sequence>
<reference evidence="3 4" key="1">
    <citation type="submission" date="2024-02" db="EMBL/GenBank/DDBJ databases">
        <title>de novo genome assembly of Solanum bulbocastanum strain 11H21.</title>
        <authorList>
            <person name="Hosaka A.J."/>
        </authorList>
    </citation>
    <scope>NUCLEOTIDE SEQUENCE [LARGE SCALE GENOMIC DNA]</scope>
    <source>
        <tissue evidence="3">Young leaves</tissue>
    </source>
</reference>
<feature type="compositionally biased region" description="Low complexity" evidence="1">
    <location>
        <begin position="138"/>
        <end position="155"/>
    </location>
</feature>
<dbReference type="PANTHER" id="PTHR33923:SF2">
    <property type="entry name" value="CALMODULIN-BINDING PROTEIN-RELATED"/>
    <property type="match status" value="1"/>
</dbReference>
<evidence type="ECO:0000313" key="4">
    <source>
        <dbReference type="Proteomes" id="UP001371456"/>
    </source>
</evidence>
<gene>
    <name evidence="3" type="ORF">RDI58_001756</name>
</gene>
<evidence type="ECO:0000259" key="2">
    <source>
        <dbReference type="SMART" id="SM01054"/>
    </source>
</evidence>
<feature type="compositionally biased region" description="Basic and acidic residues" evidence="1">
    <location>
        <begin position="628"/>
        <end position="638"/>
    </location>
</feature>
<feature type="compositionally biased region" description="Low complexity" evidence="1">
    <location>
        <begin position="85"/>
        <end position="106"/>
    </location>
</feature>
<organism evidence="3 4">
    <name type="scientific">Solanum bulbocastanum</name>
    <name type="common">Wild potato</name>
    <dbReference type="NCBI Taxonomy" id="147425"/>
    <lineage>
        <taxon>Eukaryota</taxon>
        <taxon>Viridiplantae</taxon>
        <taxon>Streptophyta</taxon>
        <taxon>Embryophyta</taxon>
        <taxon>Tracheophyta</taxon>
        <taxon>Spermatophyta</taxon>
        <taxon>Magnoliopsida</taxon>
        <taxon>eudicotyledons</taxon>
        <taxon>Gunneridae</taxon>
        <taxon>Pentapetalae</taxon>
        <taxon>asterids</taxon>
        <taxon>lamiids</taxon>
        <taxon>Solanales</taxon>
        <taxon>Solanaceae</taxon>
        <taxon>Solanoideae</taxon>
        <taxon>Solaneae</taxon>
        <taxon>Solanum</taxon>
    </lineage>
</organism>
<feature type="region of interest" description="Disordered" evidence="1">
    <location>
        <begin position="628"/>
        <end position="664"/>
    </location>
</feature>
<dbReference type="Pfam" id="PF07839">
    <property type="entry name" value="CaM_binding"/>
    <property type="match status" value="1"/>
</dbReference>
<feature type="compositionally biased region" description="Polar residues" evidence="1">
    <location>
        <begin position="107"/>
        <end position="137"/>
    </location>
</feature>
<evidence type="ECO:0000256" key="1">
    <source>
        <dbReference type="SAM" id="MobiDB-lite"/>
    </source>
</evidence>
<feature type="region of interest" description="Disordered" evidence="1">
    <location>
        <begin position="272"/>
        <end position="292"/>
    </location>
</feature>
<dbReference type="Proteomes" id="UP001371456">
    <property type="component" value="Unassembled WGS sequence"/>
</dbReference>
<name>A0AAN8YTK2_SOLBU</name>
<dbReference type="InterPro" id="IPR044681">
    <property type="entry name" value="PICBP-like"/>
</dbReference>